<dbReference type="CDD" id="cd01746">
    <property type="entry name" value="GATase1_CTP_Synthase"/>
    <property type="match status" value="1"/>
</dbReference>
<name>D8M2U4_BLAHO</name>
<keyword evidence="6 9" id="KW-0315">Glutamine amidotransferase</keyword>
<dbReference type="GO" id="GO:0019856">
    <property type="term" value="P:pyrimidine nucleobase biosynthetic process"/>
    <property type="evidence" value="ECO:0007669"/>
    <property type="project" value="TreeGrafter"/>
</dbReference>
<dbReference type="InterPro" id="IPR004468">
    <property type="entry name" value="CTP_synthase"/>
</dbReference>
<dbReference type="GO" id="GO:0042802">
    <property type="term" value="F:identical protein binding"/>
    <property type="evidence" value="ECO:0007669"/>
    <property type="project" value="TreeGrafter"/>
</dbReference>
<evidence type="ECO:0000259" key="10">
    <source>
        <dbReference type="Pfam" id="PF00117"/>
    </source>
</evidence>
<keyword evidence="3 9" id="KW-0436">Ligase</keyword>
<dbReference type="Gene3D" id="3.40.50.300">
    <property type="entry name" value="P-loop containing nucleotide triphosphate hydrolases"/>
    <property type="match status" value="1"/>
</dbReference>
<keyword evidence="4 9" id="KW-0547">Nucleotide-binding</keyword>
<dbReference type="FunCoup" id="D8M2U4">
    <property type="interactions" value="172"/>
</dbReference>
<dbReference type="HAMAP" id="MF_01227">
    <property type="entry name" value="PyrG"/>
    <property type="match status" value="1"/>
</dbReference>
<evidence type="ECO:0000313" key="12">
    <source>
        <dbReference type="EMBL" id="CBK22667.2"/>
    </source>
</evidence>
<feature type="domain" description="CTP synthase N-terminal" evidence="11">
    <location>
        <begin position="2"/>
        <end position="272"/>
    </location>
</feature>
<evidence type="ECO:0000313" key="13">
    <source>
        <dbReference type="Proteomes" id="UP000008312"/>
    </source>
</evidence>
<comment type="pathway">
    <text evidence="1 9">Pyrimidine metabolism; CTP biosynthesis via de novo pathway; CTP from UDP: step 2/2.</text>
</comment>
<dbReference type="EMBL" id="FN668650">
    <property type="protein sequence ID" value="CBK22667.2"/>
    <property type="molecule type" value="Genomic_DNA"/>
</dbReference>
<comment type="similarity">
    <text evidence="2 9">Belongs to the CTP synthase family.</text>
</comment>
<evidence type="ECO:0000256" key="4">
    <source>
        <dbReference type="ARBA" id="ARBA00022741"/>
    </source>
</evidence>
<evidence type="ECO:0000256" key="3">
    <source>
        <dbReference type="ARBA" id="ARBA00022598"/>
    </source>
</evidence>
<dbReference type="InterPro" id="IPR017456">
    <property type="entry name" value="CTP_synthase_N"/>
</dbReference>
<dbReference type="FunFam" id="3.40.50.880:FF:000005">
    <property type="entry name" value="CTP synthase"/>
    <property type="match status" value="1"/>
</dbReference>
<comment type="function">
    <text evidence="9">Catalyzes the ATP-dependent amination of UTP to CTP with either L-glutamine or ammonia as the source of nitrogen.</text>
</comment>
<keyword evidence="13" id="KW-1185">Reference proteome</keyword>
<comment type="catalytic activity">
    <reaction evidence="8 9">
        <text>UTP + L-glutamine + ATP + H2O = CTP + L-glutamate + ADP + phosphate + 2 H(+)</text>
        <dbReference type="Rhea" id="RHEA:26426"/>
        <dbReference type="ChEBI" id="CHEBI:15377"/>
        <dbReference type="ChEBI" id="CHEBI:15378"/>
        <dbReference type="ChEBI" id="CHEBI:29985"/>
        <dbReference type="ChEBI" id="CHEBI:30616"/>
        <dbReference type="ChEBI" id="CHEBI:37563"/>
        <dbReference type="ChEBI" id="CHEBI:43474"/>
        <dbReference type="ChEBI" id="CHEBI:46398"/>
        <dbReference type="ChEBI" id="CHEBI:58359"/>
        <dbReference type="ChEBI" id="CHEBI:456216"/>
        <dbReference type="EC" id="6.3.4.2"/>
    </reaction>
</comment>
<dbReference type="RefSeq" id="XP_012896715.1">
    <property type="nucleotide sequence ID" value="XM_013041261.1"/>
</dbReference>
<keyword evidence="5 9" id="KW-0067">ATP-binding</keyword>
<dbReference type="InterPro" id="IPR017926">
    <property type="entry name" value="GATASE"/>
</dbReference>
<dbReference type="InterPro" id="IPR029062">
    <property type="entry name" value="Class_I_gatase-like"/>
</dbReference>
<evidence type="ECO:0000256" key="5">
    <source>
        <dbReference type="ARBA" id="ARBA00022840"/>
    </source>
</evidence>
<dbReference type="GO" id="GO:0044210">
    <property type="term" value="P:'de novo' CTP biosynthetic process"/>
    <property type="evidence" value="ECO:0007669"/>
    <property type="project" value="UniProtKB-UniRule"/>
</dbReference>
<evidence type="ECO:0000256" key="2">
    <source>
        <dbReference type="ARBA" id="ARBA00007533"/>
    </source>
</evidence>
<dbReference type="Pfam" id="PF06418">
    <property type="entry name" value="CTP_synth_N"/>
    <property type="match status" value="1"/>
</dbReference>
<feature type="domain" description="Glutamine amidotransferase" evidence="10">
    <location>
        <begin position="307"/>
        <end position="544"/>
    </location>
</feature>
<reference evidence="12" key="1">
    <citation type="submission" date="2010-02" db="EMBL/GenBank/DDBJ databases">
        <title>Sequencing and annotation of the Blastocystis hominis genome.</title>
        <authorList>
            <person name="Wincker P."/>
        </authorList>
    </citation>
    <scope>NUCLEOTIDE SEQUENCE</scope>
    <source>
        <strain evidence="12">Singapore isolate B</strain>
    </source>
</reference>
<sequence length="559" mass="62069">MKYLIVTGGVLSGLGKGITISSLGRLLQAHGVKVTSIKIDPYLNCDAGTMSPYEHGEVYVLADGGEVDLDLGNYERFLDVKLTRDNNITTGKVYQRVIEKERRGDYLGKTVQIIPHATNEIQDWIERVANLPINDNGDKADVCLIEVGGTVGDIESMVFLEAIRQLMKRVGRQNAVLCHVSLVPVIGVVGEQKTKPTQTTVKELRATGLSPDFLICRTATPLEEDTKRKIALFCDVPVENVLGVPDVSNIYHVPLVLREQHAARNILKLLELPVGPADLHEWEALAARVDSVETEVRIAIVGKYTHLCDSYISVSKSVKHAAYSIGRKPVIDWVEATDLEDGTKDADPAKYQAAWDRLYAADGILVPGGFGDRGIEGMVKAASFARVQKKPYLGICLGLQVAVISYARDVCEWEDANSQEFSKTTTHPVVISMPEHDVEQKGGTMRLGERISVFKDSAADSIMFRLYGRKKQIVERHRHRYEVNPEVVPFMESQGLKFVATCTENERMEVLEMEREDHPFFVACQYHPEFLSRPLKPSPPFLGLVLASAGQLDDYLAKL</sequence>
<dbReference type="PANTHER" id="PTHR11550">
    <property type="entry name" value="CTP SYNTHASE"/>
    <property type="match status" value="1"/>
</dbReference>
<dbReference type="MEROPS" id="C26.964"/>
<dbReference type="EC" id="6.3.4.2" evidence="9"/>
<dbReference type="InParanoid" id="D8M2U4"/>
<dbReference type="Gene3D" id="3.40.50.880">
    <property type="match status" value="1"/>
</dbReference>
<dbReference type="GO" id="GO:0005524">
    <property type="term" value="F:ATP binding"/>
    <property type="evidence" value="ECO:0007669"/>
    <property type="project" value="UniProtKB-KW"/>
</dbReference>
<proteinExistence type="inferred from homology"/>
<evidence type="ECO:0000256" key="8">
    <source>
        <dbReference type="ARBA" id="ARBA00047781"/>
    </source>
</evidence>
<dbReference type="FunFam" id="3.40.50.300:FF:000207">
    <property type="entry name" value="CTP synthase"/>
    <property type="match status" value="1"/>
</dbReference>
<protein>
    <recommendedName>
        <fullName evidence="9">CTP synthase</fullName>
        <ecNumber evidence="9">6.3.4.2</ecNumber>
    </recommendedName>
    <alternativeName>
        <fullName evidence="9">UTP--ammonia ligase</fullName>
    </alternativeName>
</protein>
<organism evidence="12">
    <name type="scientific">Blastocystis hominis</name>
    <dbReference type="NCBI Taxonomy" id="12968"/>
    <lineage>
        <taxon>Eukaryota</taxon>
        <taxon>Sar</taxon>
        <taxon>Stramenopiles</taxon>
        <taxon>Bigyra</taxon>
        <taxon>Opalozoa</taxon>
        <taxon>Opalinata</taxon>
        <taxon>Blastocystidae</taxon>
        <taxon>Blastocystis</taxon>
    </lineage>
</organism>
<gene>
    <name evidence="12" type="ORF">GSBLH_T00002765001</name>
</gene>
<dbReference type="NCBIfam" id="NF003792">
    <property type="entry name" value="PRK05380.1"/>
    <property type="match status" value="1"/>
</dbReference>
<dbReference type="PROSITE" id="PS51273">
    <property type="entry name" value="GATASE_TYPE_1"/>
    <property type="match status" value="1"/>
</dbReference>
<dbReference type="CDD" id="cd03113">
    <property type="entry name" value="CTPS_N"/>
    <property type="match status" value="1"/>
</dbReference>
<dbReference type="InterPro" id="IPR033828">
    <property type="entry name" value="GATase1_CTP_Synthase"/>
</dbReference>
<dbReference type="OrthoDB" id="1739076at2759"/>
<evidence type="ECO:0000256" key="1">
    <source>
        <dbReference type="ARBA" id="ARBA00005171"/>
    </source>
</evidence>
<evidence type="ECO:0000256" key="6">
    <source>
        <dbReference type="ARBA" id="ARBA00022962"/>
    </source>
</evidence>
<dbReference type="GeneID" id="24919905"/>
<accession>D8M2U4</accession>
<keyword evidence="7 9" id="KW-0665">Pyrimidine biosynthesis</keyword>
<dbReference type="AlphaFoldDB" id="D8M2U4"/>
<dbReference type="InterPro" id="IPR027417">
    <property type="entry name" value="P-loop_NTPase"/>
</dbReference>
<dbReference type="Pfam" id="PF00117">
    <property type="entry name" value="GATase"/>
    <property type="match status" value="1"/>
</dbReference>
<dbReference type="UniPathway" id="UPA00159">
    <property type="reaction ID" value="UER00277"/>
</dbReference>
<evidence type="ECO:0000259" key="11">
    <source>
        <dbReference type="Pfam" id="PF06418"/>
    </source>
</evidence>
<evidence type="ECO:0000256" key="9">
    <source>
        <dbReference type="RuleBase" id="RU810713"/>
    </source>
</evidence>
<dbReference type="GO" id="GO:0003883">
    <property type="term" value="F:CTP synthase activity"/>
    <property type="evidence" value="ECO:0007669"/>
    <property type="project" value="UniProtKB-UniRule"/>
</dbReference>
<evidence type="ECO:0000256" key="7">
    <source>
        <dbReference type="ARBA" id="ARBA00022975"/>
    </source>
</evidence>
<dbReference type="Proteomes" id="UP000008312">
    <property type="component" value="Unassembled WGS sequence"/>
</dbReference>
<dbReference type="PANTHER" id="PTHR11550:SF0">
    <property type="entry name" value="CTP SYNTHASE-RELATED"/>
    <property type="match status" value="1"/>
</dbReference>
<dbReference type="SUPFAM" id="SSF52317">
    <property type="entry name" value="Class I glutamine amidotransferase-like"/>
    <property type="match status" value="1"/>
</dbReference>
<dbReference type="NCBIfam" id="TIGR00337">
    <property type="entry name" value="PyrG"/>
    <property type="match status" value="1"/>
</dbReference>
<dbReference type="SUPFAM" id="SSF52540">
    <property type="entry name" value="P-loop containing nucleoside triphosphate hydrolases"/>
    <property type="match status" value="1"/>
</dbReference>